<sequence length="73" mass="8705">MRLAEWRHAEGIPRRCFFRTRPDPESVDERLARAAAPWTQTREKWHKPMYLDFDSWLLVQGLSRPCAGPAPRW</sequence>
<dbReference type="Proteomes" id="UP001596058">
    <property type="component" value="Unassembled WGS sequence"/>
</dbReference>
<gene>
    <name evidence="1" type="ORF">ACFPZ3_57615</name>
</gene>
<keyword evidence="2" id="KW-1185">Reference proteome</keyword>
<dbReference type="RefSeq" id="WP_379522954.1">
    <property type="nucleotide sequence ID" value="NZ_JBHSPA010000094.1"/>
</dbReference>
<evidence type="ECO:0000313" key="1">
    <source>
        <dbReference type="EMBL" id="MFC5833528.1"/>
    </source>
</evidence>
<dbReference type="EMBL" id="JBHSPA010000094">
    <property type="protein sequence ID" value="MFC5833528.1"/>
    <property type="molecule type" value="Genomic_DNA"/>
</dbReference>
<organism evidence="1 2">
    <name type="scientific">Nonomuraea insulae</name>
    <dbReference type="NCBI Taxonomy" id="1616787"/>
    <lineage>
        <taxon>Bacteria</taxon>
        <taxon>Bacillati</taxon>
        <taxon>Actinomycetota</taxon>
        <taxon>Actinomycetes</taxon>
        <taxon>Streptosporangiales</taxon>
        <taxon>Streptosporangiaceae</taxon>
        <taxon>Nonomuraea</taxon>
    </lineage>
</organism>
<proteinExistence type="predicted"/>
<name>A0ABW1D8N7_9ACTN</name>
<reference evidence="2" key="1">
    <citation type="journal article" date="2019" name="Int. J. Syst. Evol. Microbiol.">
        <title>The Global Catalogue of Microorganisms (GCM) 10K type strain sequencing project: providing services to taxonomists for standard genome sequencing and annotation.</title>
        <authorList>
            <consortium name="The Broad Institute Genomics Platform"/>
            <consortium name="The Broad Institute Genome Sequencing Center for Infectious Disease"/>
            <person name="Wu L."/>
            <person name="Ma J."/>
        </authorList>
    </citation>
    <scope>NUCLEOTIDE SEQUENCE [LARGE SCALE GENOMIC DNA]</scope>
    <source>
        <strain evidence="2">CCUG 53903</strain>
    </source>
</reference>
<protein>
    <submittedName>
        <fullName evidence="1">Uncharacterized protein</fullName>
    </submittedName>
</protein>
<comment type="caution">
    <text evidence="1">The sequence shown here is derived from an EMBL/GenBank/DDBJ whole genome shotgun (WGS) entry which is preliminary data.</text>
</comment>
<accession>A0ABW1D8N7</accession>
<evidence type="ECO:0000313" key="2">
    <source>
        <dbReference type="Proteomes" id="UP001596058"/>
    </source>
</evidence>